<feature type="compositionally biased region" description="Basic and acidic residues" evidence="6">
    <location>
        <begin position="290"/>
        <end position="302"/>
    </location>
</feature>
<comment type="catalytic activity">
    <reaction evidence="1">
        <text>Catalyzes the rearrangement of -S-S- bonds in proteins.</text>
        <dbReference type="EC" id="5.3.4.1"/>
    </reaction>
</comment>
<sequence>MKLSLTLPAALALLPSLAYAGLEDAKYSNLEPVWSKIAEAFDGDDRCKVAHLNADESAAKPLASKYGVSGFPTIKFIAPPSKGGKVETYQSARSEEAFLEYLNKQCGTNKGPGGVLSDLAGRIPSLDTLASVYLTPSATRPALLSSASALASSLTDSSSSLATYYLKLMTKWAGASGAQLEDATAWIAKESERLGKLAGRKGKVAVKQLEEARMKQNVLAAFASAASAASSASTAASSAVSSAATAAETLASSASFAAGQATESAKTLAGDATASAKSAAGEASKTLESVVEKATGRVKEEL</sequence>
<evidence type="ECO:0000256" key="1">
    <source>
        <dbReference type="ARBA" id="ARBA00001182"/>
    </source>
</evidence>
<evidence type="ECO:0000256" key="6">
    <source>
        <dbReference type="SAM" id="MobiDB-lite"/>
    </source>
</evidence>
<dbReference type="GO" id="GO:0006457">
    <property type="term" value="P:protein folding"/>
    <property type="evidence" value="ECO:0007669"/>
    <property type="project" value="TreeGrafter"/>
</dbReference>
<feature type="domain" description="Thioredoxin" evidence="8">
    <location>
        <begin position="29"/>
        <end position="103"/>
    </location>
</feature>
<dbReference type="InterPro" id="IPR013766">
    <property type="entry name" value="Thioredoxin_domain"/>
</dbReference>
<dbReference type="Gene3D" id="1.20.1150.12">
    <property type="entry name" value="Endoplasmic reticulum resident protein 29, C-terminal domain"/>
    <property type="match status" value="1"/>
</dbReference>
<evidence type="ECO:0000313" key="11">
    <source>
        <dbReference type="Proteomes" id="UP000243876"/>
    </source>
</evidence>
<dbReference type="AlphaFoldDB" id="A0A0D6EMA4"/>
<dbReference type="GO" id="GO:0005783">
    <property type="term" value="C:endoplasmic reticulum"/>
    <property type="evidence" value="ECO:0007669"/>
    <property type="project" value="InterPro"/>
</dbReference>
<dbReference type="PANTHER" id="PTHR45672">
    <property type="entry name" value="PROTEIN DISULFIDE-ISOMERASE C17H9.14C-RELATED"/>
    <property type="match status" value="1"/>
</dbReference>
<dbReference type="OrthoDB" id="10264505at2759"/>
<keyword evidence="11" id="KW-1185">Reference proteome</keyword>
<proteinExistence type="predicted"/>
<feature type="signal peptide" evidence="7">
    <location>
        <begin position="1"/>
        <end position="20"/>
    </location>
</feature>
<dbReference type="EC" id="5.3.4.1" evidence="2"/>
<evidence type="ECO:0000256" key="5">
    <source>
        <dbReference type="ARBA" id="ARBA00023284"/>
    </source>
</evidence>
<feature type="domain" description="Endoplasmic reticulum resident protein 29 C-terminal" evidence="9">
    <location>
        <begin position="121"/>
        <end position="222"/>
    </location>
</feature>
<evidence type="ECO:0000256" key="4">
    <source>
        <dbReference type="ARBA" id="ARBA00023235"/>
    </source>
</evidence>
<dbReference type="Pfam" id="PF07749">
    <property type="entry name" value="ERp29"/>
    <property type="match status" value="1"/>
</dbReference>
<organism evidence="10 11">
    <name type="scientific">Sporidiobolus salmonicolor</name>
    <name type="common">Yeast-like fungus</name>
    <name type="synonym">Sporobolomyces salmonicolor</name>
    <dbReference type="NCBI Taxonomy" id="5005"/>
    <lineage>
        <taxon>Eukaryota</taxon>
        <taxon>Fungi</taxon>
        <taxon>Dikarya</taxon>
        <taxon>Basidiomycota</taxon>
        <taxon>Pucciniomycotina</taxon>
        <taxon>Microbotryomycetes</taxon>
        <taxon>Sporidiobolales</taxon>
        <taxon>Sporidiobolaceae</taxon>
        <taxon>Sporobolomyces</taxon>
    </lineage>
</organism>
<keyword evidence="3" id="KW-1015">Disulfide bond</keyword>
<keyword evidence="7" id="KW-0732">Signal</keyword>
<dbReference type="GO" id="GO:0003756">
    <property type="term" value="F:protein disulfide isomerase activity"/>
    <property type="evidence" value="ECO:0007669"/>
    <property type="project" value="UniProtKB-EC"/>
</dbReference>
<keyword evidence="5" id="KW-0676">Redox-active center</keyword>
<dbReference type="PANTHER" id="PTHR45672:SF11">
    <property type="entry name" value="PROTEIN DISULFIDE-ISOMERASE C17H9.14C"/>
    <property type="match status" value="1"/>
</dbReference>
<protein>
    <recommendedName>
        <fullName evidence="2">protein disulfide-isomerase</fullName>
        <ecNumber evidence="2">5.3.4.1</ecNumber>
    </recommendedName>
</protein>
<feature type="region of interest" description="Disordered" evidence="6">
    <location>
        <begin position="279"/>
        <end position="302"/>
    </location>
</feature>
<evidence type="ECO:0000259" key="8">
    <source>
        <dbReference type="Pfam" id="PF00085"/>
    </source>
</evidence>
<dbReference type="InterPro" id="IPR011679">
    <property type="entry name" value="ERp29_C"/>
</dbReference>
<dbReference type="Proteomes" id="UP000243876">
    <property type="component" value="Unassembled WGS sequence"/>
</dbReference>
<dbReference type="Pfam" id="PF00085">
    <property type="entry name" value="Thioredoxin"/>
    <property type="match status" value="1"/>
</dbReference>
<evidence type="ECO:0000256" key="3">
    <source>
        <dbReference type="ARBA" id="ARBA00023157"/>
    </source>
</evidence>
<name>A0A0D6EMA4_SPOSA</name>
<dbReference type="InterPro" id="IPR036249">
    <property type="entry name" value="Thioredoxin-like_sf"/>
</dbReference>
<feature type="chain" id="PRO_5002303411" description="protein disulfide-isomerase" evidence="7">
    <location>
        <begin position="21"/>
        <end position="302"/>
    </location>
</feature>
<reference evidence="11" key="1">
    <citation type="submission" date="2015-02" db="EMBL/GenBank/DDBJ databases">
        <authorList>
            <person name="Gon?alves P."/>
        </authorList>
    </citation>
    <scope>NUCLEOTIDE SEQUENCE [LARGE SCALE GENOMIC DNA]</scope>
</reference>
<dbReference type="EMBL" id="CENE01000011">
    <property type="protein sequence ID" value="CEQ41132.1"/>
    <property type="molecule type" value="Genomic_DNA"/>
</dbReference>
<evidence type="ECO:0000313" key="10">
    <source>
        <dbReference type="EMBL" id="CEQ41132.1"/>
    </source>
</evidence>
<dbReference type="SUPFAM" id="SSF47933">
    <property type="entry name" value="ERP29 C domain-like"/>
    <property type="match status" value="1"/>
</dbReference>
<dbReference type="SUPFAM" id="SSF52833">
    <property type="entry name" value="Thioredoxin-like"/>
    <property type="match status" value="1"/>
</dbReference>
<dbReference type="Gene3D" id="3.40.30.10">
    <property type="entry name" value="Glutaredoxin"/>
    <property type="match status" value="1"/>
</dbReference>
<dbReference type="InterPro" id="IPR036356">
    <property type="entry name" value="ERp29_C_sf"/>
</dbReference>
<feature type="non-terminal residue" evidence="10">
    <location>
        <position position="1"/>
    </location>
</feature>
<dbReference type="InterPro" id="IPR051063">
    <property type="entry name" value="PDI"/>
</dbReference>
<gene>
    <name evidence="10" type="primary">SPOSA6832_02820</name>
</gene>
<accession>A0A0D6EMA4</accession>
<evidence type="ECO:0000256" key="2">
    <source>
        <dbReference type="ARBA" id="ARBA00012723"/>
    </source>
</evidence>
<evidence type="ECO:0000259" key="9">
    <source>
        <dbReference type="Pfam" id="PF07749"/>
    </source>
</evidence>
<evidence type="ECO:0000256" key="7">
    <source>
        <dbReference type="SAM" id="SignalP"/>
    </source>
</evidence>
<keyword evidence="4" id="KW-0413">Isomerase</keyword>